<dbReference type="EMBL" id="LR796481">
    <property type="protein sequence ID" value="CAB4147900.1"/>
    <property type="molecule type" value="Genomic_DNA"/>
</dbReference>
<proteinExistence type="predicted"/>
<evidence type="ECO:0000313" key="2">
    <source>
        <dbReference type="EMBL" id="CAB4147900.1"/>
    </source>
</evidence>
<name>A0A6J5LWV1_9CAUD</name>
<dbReference type="EMBL" id="LR796338">
    <property type="protein sequence ID" value="CAB4137633.1"/>
    <property type="molecule type" value="Genomic_DNA"/>
</dbReference>
<organism evidence="1">
    <name type="scientific">uncultured Caudovirales phage</name>
    <dbReference type="NCBI Taxonomy" id="2100421"/>
    <lineage>
        <taxon>Viruses</taxon>
        <taxon>Duplodnaviria</taxon>
        <taxon>Heunggongvirae</taxon>
        <taxon>Uroviricota</taxon>
        <taxon>Caudoviricetes</taxon>
        <taxon>Peduoviridae</taxon>
        <taxon>Maltschvirus</taxon>
        <taxon>Maltschvirus maltsch</taxon>
    </lineage>
</organism>
<reference evidence="1" key="1">
    <citation type="submission" date="2020-04" db="EMBL/GenBank/DDBJ databases">
        <authorList>
            <person name="Chiriac C."/>
            <person name="Salcher M."/>
            <person name="Ghai R."/>
            <person name="Kavagutti S V."/>
        </authorList>
    </citation>
    <scope>NUCLEOTIDE SEQUENCE</scope>
</reference>
<accession>A0A6J5LWV1</accession>
<protein>
    <submittedName>
        <fullName evidence="1">Uncharacterized protein</fullName>
    </submittedName>
</protein>
<evidence type="ECO:0000313" key="1">
    <source>
        <dbReference type="EMBL" id="CAB4137633.1"/>
    </source>
</evidence>
<sequence>MEIRTMVVYEYTRFDFEYELDELSSQLSSTTPVPTDEEWVAIQNDLQKEVNDAVDAIIRQHLYNHINYHKEN</sequence>
<gene>
    <name evidence="1" type="ORF">UFOVP325_56</name>
    <name evidence="2" type="ORF">UFOVP430_51</name>
</gene>